<protein>
    <recommendedName>
        <fullName evidence="4">Large ribosomal subunit protein bL20m</fullName>
    </recommendedName>
    <alternativeName>
        <fullName evidence="5">39S ribosomal protein L20, mitochondrial</fullName>
    </alternativeName>
</protein>
<dbReference type="FunFam" id="1.10.1900.20:FF:000001">
    <property type="entry name" value="50S ribosomal protein L20"/>
    <property type="match status" value="1"/>
</dbReference>
<evidence type="ECO:0000313" key="7">
    <source>
        <dbReference type="EMBL" id="KAK2167120.1"/>
    </source>
</evidence>
<evidence type="ECO:0000313" key="8">
    <source>
        <dbReference type="Proteomes" id="UP001208570"/>
    </source>
</evidence>
<dbReference type="Proteomes" id="UP001208570">
    <property type="component" value="Unassembled WGS sequence"/>
</dbReference>
<reference evidence="7" key="1">
    <citation type="journal article" date="2023" name="Mol. Biol. Evol.">
        <title>Third-Generation Sequencing Reveals the Adaptive Role of the Epigenome in Three Deep-Sea Polychaetes.</title>
        <authorList>
            <person name="Perez M."/>
            <person name="Aroh O."/>
            <person name="Sun Y."/>
            <person name="Lan Y."/>
            <person name="Juniper S.K."/>
            <person name="Young C.R."/>
            <person name="Angers B."/>
            <person name="Qian P.Y."/>
        </authorList>
    </citation>
    <scope>NUCLEOTIDE SEQUENCE</scope>
    <source>
        <strain evidence="7">P08H-3</strain>
    </source>
</reference>
<dbReference type="GO" id="GO:0005840">
    <property type="term" value="C:ribosome"/>
    <property type="evidence" value="ECO:0007669"/>
    <property type="project" value="UniProtKB-KW"/>
</dbReference>
<dbReference type="InterPro" id="IPR035566">
    <property type="entry name" value="Ribosomal_protein_bL20_C"/>
</dbReference>
<dbReference type="GO" id="GO:0006412">
    <property type="term" value="P:translation"/>
    <property type="evidence" value="ECO:0007669"/>
    <property type="project" value="InterPro"/>
</dbReference>
<dbReference type="Gene3D" id="6.10.160.10">
    <property type="match status" value="1"/>
</dbReference>
<dbReference type="NCBIfam" id="TIGR01032">
    <property type="entry name" value="rplT_bact"/>
    <property type="match status" value="1"/>
</dbReference>
<dbReference type="CDD" id="cd07026">
    <property type="entry name" value="Ribosomal_L20"/>
    <property type="match status" value="1"/>
</dbReference>
<evidence type="ECO:0000256" key="6">
    <source>
        <dbReference type="RuleBase" id="RU000561"/>
    </source>
</evidence>
<dbReference type="EMBL" id="JAODUP010000032">
    <property type="protein sequence ID" value="KAK2167120.1"/>
    <property type="molecule type" value="Genomic_DNA"/>
</dbReference>
<evidence type="ECO:0000256" key="5">
    <source>
        <dbReference type="ARBA" id="ARBA00076245"/>
    </source>
</evidence>
<keyword evidence="3 6" id="KW-0687">Ribonucleoprotein</keyword>
<name>A0AAD9K9S8_9ANNE</name>
<accession>A0AAD9K9S8</accession>
<dbReference type="Pfam" id="PF00453">
    <property type="entry name" value="Ribosomal_L20"/>
    <property type="match status" value="1"/>
</dbReference>
<dbReference type="GO" id="GO:1990904">
    <property type="term" value="C:ribonucleoprotein complex"/>
    <property type="evidence" value="ECO:0007669"/>
    <property type="project" value="UniProtKB-KW"/>
</dbReference>
<keyword evidence="8" id="KW-1185">Reference proteome</keyword>
<sequence>MVFLTLFNLARNRGPDKYWRVQQQLRMSWHFRTRTRTCYRIGMNVVNKALMYSYNGRKLKKEQMKYLWNTRIEAGAGEHGLTRRELLEGLARSDILLDKKVLSELAVYEPRTFQSLTEIAKKTMSDTRVGKPLNVLYEK</sequence>
<dbReference type="PRINTS" id="PR00062">
    <property type="entry name" value="RIBOSOMALL20"/>
</dbReference>
<dbReference type="Gene3D" id="1.10.1900.20">
    <property type="entry name" value="Ribosomal protein L20"/>
    <property type="match status" value="1"/>
</dbReference>
<comment type="similarity">
    <text evidence="1 6">Belongs to the bacterial ribosomal protein bL20 family.</text>
</comment>
<keyword evidence="2 6" id="KW-0689">Ribosomal protein</keyword>
<dbReference type="InterPro" id="IPR005813">
    <property type="entry name" value="Ribosomal_bL20"/>
</dbReference>
<evidence type="ECO:0000256" key="1">
    <source>
        <dbReference type="ARBA" id="ARBA00007698"/>
    </source>
</evidence>
<dbReference type="GO" id="GO:0003735">
    <property type="term" value="F:structural constituent of ribosome"/>
    <property type="evidence" value="ECO:0007669"/>
    <property type="project" value="InterPro"/>
</dbReference>
<dbReference type="GO" id="GO:0019843">
    <property type="term" value="F:rRNA binding"/>
    <property type="evidence" value="ECO:0007669"/>
    <property type="project" value="InterPro"/>
</dbReference>
<dbReference type="SUPFAM" id="SSF74731">
    <property type="entry name" value="Ribosomal protein L20"/>
    <property type="match status" value="1"/>
</dbReference>
<gene>
    <name evidence="7" type="ORF">LSH36_32g21006</name>
</gene>
<organism evidence="7 8">
    <name type="scientific">Paralvinella palmiformis</name>
    <dbReference type="NCBI Taxonomy" id="53620"/>
    <lineage>
        <taxon>Eukaryota</taxon>
        <taxon>Metazoa</taxon>
        <taxon>Spiralia</taxon>
        <taxon>Lophotrochozoa</taxon>
        <taxon>Annelida</taxon>
        <taxon>Polychaeta</taxon>
        <taxon>Sedentaria</taxon>
        <taxon>Canalipalpata</taxon>
        <taxon>Terebellida</taxon>
        <taxon>Terebelliformia</taxon>
        <taxon>Alvinellidae</taxon>
        <taxon>Paralvinella</taxon>
    </lineage>
</organism>
<evidence type="ECO:0000256" key="2">
    <source>
        <dbReference type="ARBA" id="ARBA00022980"/>
    </source>
</evidence>
<dbReference type="PANTHER" id="PTHR10986">
    <property type="entry name" value="39S RIBOSOMAL PROTEIN L20"/>
    <property type="match status" value="1"/>
</dbReference>
<evidence type="ECO:0000256" key="4">
    <source>
        <dbReference type="ARBA" id="ARBA00072767"/>
    </source>
</evidence>
<comment type="caution">
    <text evidence="7">The sequence shown here is derived from an EMBL/GenBank/DDBJ whole genome shotgun (WGS) entry which is preliminary data.</text>
</comment>
<proteinExistence type="inferred from homology"/>
<dbReference type="AlphaFoldDB" id="A0AAD9K9S8"/>
<evidence type="ECO:0000256" key="3">
    <source>
        <dbReference type="ARBA" id="ARBA00023274"/>
    </source>
</evidence>